<evidence type="ECO:0000259" key="1">
    <source>
        <dbReference type="Pfam" id="PF06114"/>
    </source>
</evidence>
<feature type="domain" description="IrrE N-terminal-like" evidence="1">
    <location>
        <begin position="52"/>
        <end position="125"/>
    </location>
</feature>
<dbReference type="RefSeq" id="WP_119448133.1">
    <property type="nucleotide sequence ID" value="NZ_JANKAZ010000027.1"/>
</dbReference>
<reference evidence="2 3" key="1">
    <citation type="submission" date="2018-09" db="EMBL/GenBank/DDBJ databases">
        <title>Murine metabolic-syndrome-specific gut microbial biobank.</title>
        <authorList>
            <person name="Liu C."/>
        </authorList>
    </citation>
    <scope>NUCLEOTIDE SEQUENCE [LARGE SCALE GENOMIC DNA]</scope>
    <source>
        <strain evidence="2 3">C-30</strain>
    </source>
</reference>
<dbReference type="AlphaFoldDB" id="A0A4V1PTP5"/>
<evidence type="ECO:0000313" key="2">
    <source>
        <dbReference type="EMBL" id="RXV75314.1"/>
    </source>
</evidence>
<dbReference type="InterPro" id="IPR010359">
    <property type="entry name" value="IrrE_HExxH"/>
</dbReference>
<name>A0A4V1PTP5_9LACO</name>
<dbReference type="Proteomes" id="UP000289316">
    <property type="component" value="Unassembled WGS sequence"/>
</dbReference>
<dbReference type="OrthoDB" id="9816277at2"/>
<sequence length="159" mass="18505">MSRNTIRLDVERLIKQTGSTDPFEIFDYMNVIVQYDELGKDILGYTLRYKDVIIIVLNSRLSESEKYITACHELGHVICGHSLNAEFLRRSNLTYVRQGNEYEANVFMVELLTYKANAAEFANEDQLLYDCGVPKWAERYIDWSYLKARADFNSSSSIY</sequence>
<comment type="caution">
    <text evidence="2">The sequence shown here is derived from an EMBL/GenBank/DDBJ whole genome shotgun (WGS) entry which is preliminary data.</text>
</comment>
<accession>A0A4V1PTP5</accession>
<dbReference type="Gene3D" id="1.10.10.2910">
    <property type="match status" value="1"/>
</dbReference>
<evidence type="ECO:0000313" key="3">
    <source>
        <dbReference type="Proteomes" id="UP000289316"/>
    </source>
</evidence>
<protein>
    <submittedName>
        <fullName evidence="2">ImmA/IrrE family metallo-endopeptidase</fullName>
    </submittedName>
</protein>
<dbReference type="EMBL" id="QZFR01000005">
    <property type="protein sequence ID" value="RXV75314.1"/>
    <property type="molecule type" value="Genomic_DNA"/>
</dbReference>
<dbReference type="Pfam" id="PF06114">
    <property type="entry name" value="Peptidase_M78"/>
    <property type="match status" value="1"/>
</dbReference>
<gene>
    <name evidence="2" type="ORF">D6C19_01325</name>
</gene>
<organism evidence="2 3">
    <name type="scientific">Ligilactobacillus murinus</name>
    <dbReference type="NCBI Taxonomy" id="1622"/>
    <lineage>
        <taxon>Bacteria</taxon>
        <taxon>Bacillati</taxon>
        <taxon>Bacillota</taxon>
        <taxon>Bacilli</taxon>
        <taxon>Lactobacillales</taxon>
        <taxon>Lactobacillaceae</taxon>
        <taxon>Ligilactobacillus</taxon>
    </lineage>
</organism>
<proteinExistence type="predicted"/>